<evidence type="ECO:0000313" key="5">
    <source>
        <dbReference type="EMBL" id="BBE41657.1"/>
    </source>
</evidence>
<feature type="domain" description="Argininosuccinate lyase C-terminal" evidence="4">
    <location>
        <begin position="362"/>
        <end position="400"/>
    </location>
</feature>
<dbReference type="InterPro" id="IPR024083">
    <property type="entry name" value="Fumarase/histidase_N"/>
</dbReference>
<dbReference type="InterPro" id="IPR009049">
    <property type="entry name" value="Argininosuccinate_lyase"/>
</dbReference>
<keyword evidence="1" id="KW-0963">Cytoplasm</keyword>
<evidence type="ECO:0000313" key="6">
    <source>
        <dbReference type="Proteomes" id="UP000509448"/>
    </source>
</evidence>
<evidence type="ECO:0000256" key="1">
    <source>
        <dbReference type="HAMAP-Rule" id="MF_00006"/>
    </source>
</evidence>
<gene>
    <name evidence="1" type="primary">argH</name>
    <name evidence="5" type="ORF">NAS2_0264</name>
</gene>
<dbReference type="InterPro" id="IPR008948">
    <property type="entry name" value="L-Aspartase-like"/>
</dbReference>
<dbReference type="PANTHER" id="PTHR43814">
    <property type="entry name" value="ARGININOSUCCINATE LYASE"/>
    <property type="match status" value="1"/>
</dbReference>
<protein>
    <recommendedName>
        <fullName evidence="1 2">Argininosuccinate lyase</fullName>
        <shortName evidence="1">ASAL</shortName>
        <ecNumber evidence="1 2">4.3.2.1</ecNumber>
    </recommendedName>
    <alternativeName>
        <fullName evidence="1">Arginosuccinase</fullName>
    </alternativeName>
</protein>
<dbReference type="HAMAP" id="MF_00006">
    <property type="entry name" value="Arg_succ_lyase"/>
    <property type="match status" value="1"/>
</dbReference>
<keyword evidence="1 5" id="KW-0456">Lyase</keyword>
<reference evidence="5 6" key="1">
    <citation type="journal article" date="2019" name="ISME J.">
        <title>Isolation and characterization of a thermophilic sulfur- and iron-reducing thaumarchaeote from a terrestrial acidic hot spring.</title>
        <authorList>
            <person name="Kato S."/>
            <person name="Itoh T."/>
            <person name="Yuki M."/>
            <person name="Nagamori M."/>
            <person name="Ohnishi M."/>
            <person name="Uematsu K."/>
            <person name="Suzuki K."/>
            <person name="Takashina T."/>
            <person name="Ohkuma M."/>
        </authorList>
    </citation>
    <scope>NUCLEOTIDE SEQUENCE [LARGE SCALE GENOMIC DNA]</scope>
    <source>
        <strain evidence="5 6">NAS-02</strain>
    </source>
</reference>
<dbReference type="UniPathway" id="UPA00068">
    <property type="reaction ID" value="UER00114"/>
</dbReference>
<comment type="subcellular location">
    <subcellularLocation>
        <location evidence="1">Cytoplasm</location>
    </subcellularLocation>
</comment>
<comment type="catalytic activity">
    <reaction evidence="1">
        <text>2-(N(omega)-L-arginino)succinate = fumarate + L-arginine</text>
        <dbReference type="Rhea" id="RHEA:24020"/>
        <dbReference type="ChEBI" id="CHEBI:29806"/>
        <dbReference type="ChEBI" id="CHEBI:32682"/>
        <dbReference type="ChEBI" id="CHEBI:57472"/>
        <dbReference type="EC" id="4.3.2.1"/>
    </reaction>
</comment>
<dbReference type="EMBL" id="AP018732">
    <property type="protein sequence ID" value="BBE41657.1"/>
    <property type="molecule type" value="Genomic_DNA"/>
</dbReference>
<dbReference type="GO" id="GO:0004056">
    <property type="term" value="F:argininosuccinate lyase activity"/>
    <property type="evidence" value="ECO:0007669"/>
    <property type="project" value="UniProtKB-UniRule"/>
</dbReference>
<keyword evidence="1" id="KW-0028">Amino-acid biosynthesis</keyword>
<keyword evidence="1" id="KW-0055">Arginine biosynthesis</keyword>
<dbReference type="Proteomes" id="UP000509448">
    <property type="component" value="Chromosome"/>
</dbReference>
<comment type="pathway">
    <text evidence="1">Amino-acid biosynthesis; L-arginine biosynthesis; L-arginine from L-ornithine and carbamoyl phosphate: step 3/3.</text>
</comment>
<dbReference type="GO" id="GO:0005829">
    <property type="term" value="C:cytosol"/>
    <property type="evidence" value="ECO:0007669"/>
    <property type="project" value="TreeGrafter"/>
</dbReference>
<evidence type="ECO:0000259" key="4">
    <source>
        <dbReference type="Pfam" id="PF14698"/>
    </source>
</evidence>
<dbReference type="KEGG" id="ccai:NAS2_0264"/>
<dbReference type="RefSeq" id="WP_174447976.1">
    <property type="nucleotide sequence ID" value="NZ_AP018732.1"/>
</dbReference>
<dbReference type="InterPro" id="IPR000362">
    <property type="entry name" value="Fumarate_lyase_fam"/>
</dbReference>
<name>A0A4P2VC01_9ARCH</name>
<organism evidence="5 6">
    <name type="scientific">Conexivisphaera calida</name>
    <dbReference type="NCBI Taxonomy" id="1874277"/>
    <lineage>
        <taxon>Archaea</taxon>
        <taxon>Nitrososphaerota</taxon>
        <taxon>Conexivisphaeria</taxon>
        <taxon>Conexivisphaerales</taxon>
        <taxon>Conexivisphaeraceae</taxon>
        <taxon>Conexivisphaera</taxon>
    </lineage>
</organism>
<dbReference type="Pfam" id="PF00206">
    <property type="entry name" value="Lyase_1"/>
    <property type="match status" value="1"/>
</dbReference>
<dbReference type="CDD" id="cd01359">
    <property type="entry name" value="Argininosuccinate_lyase"/>
    <property type="match status" value="1"/>
</dbReference>
<dbReference type="PANTHER" id="PTHR43814:SF1">
    <property type="entry name" value="ARGININOSUCCINATE LYASE"/>
    <property type="match status" value="1"/>
</dbReference>
<keyword evidence="6" id="KW-1185">Reference proteome</keyword>
<dbReference type="Pfam" id="PF14698">
    <property type="entry name" value="ASL_C2"/>
    <property type="match status" value="1"/>
</dbReference>
<dbReference type="OrthoDB" id="27337at2157"/>
<comment type="similarity">
    <text evidence="1">Belongs to the lyase 1 family. Argininosuccinate lyase subfamily.</text>
</comment>
<accession>A0A4P2VC01</accession>
<dbReference type="NCBIfam" id="TIGR00838">
    <property type="entry name" value="argH"/>
    <property type="match status" value="1"/>
</dbReference>
<dbReference type="Gene3D" id="1.10.40.30">
    <property type="entry name" value="Fumarase/aspartase (C-terminal domain)"/>
    <property type="match status" value="1"/>
</dbReference>
<dbReference type="InterPro" id="IPR029419">
    <property type="entry name" value="Arg_succ_lyase_C"/>
</dbReference>
<dbReference type="SUPFAM" id="SSF48557">
    <property type="entry name" value="L-aspartase-like"/>
    <property type="match status" value="1"/>
</dbReference>
<evidence type="ECO:0000259" key="3">
    <source>
        <dbReference type="Pfam" id="PF00206"/>
    </source>
</evidence>
<feature type="domain" description="Fumarate lyase N-terminal" evidence="3">
    <location>
        <begin position="78"/>
        <end position="295"/>
    </location>
</feature>
<dbReference type="EC" id="4.3.2.1" evidence="1 2"/>
<dbReference type="PRINTS" id="PR00149">
    <property type="entry name" value="FUMRATELYASE"/>
</dbReference>
<sequence>MASDIYREGRLGSGVLADVVNYISSYSDDVEIFNAIVEINIAHVIALHSSGYIDREEAASILRALVGIDPSILSTMPKMEDAHMTVEAKVIGEAGRAGENINLGKSRNDQVAAAIRMRLREYILDVVGSGARLGLNLVEKAREFRELTMPGFTHLQPAQPVTLGYVLMAHAEEILRDLHRLIESYNRVNLSPLGAAATSGSTVRLNRYALASLLGFKDVMRNAVDAVSSRDYMIEVLAAMLSLSIESSRLAEHLVLWSSPQFSYVELPDEYTATSSIMPHKKNPVVAELARAKAASPLASLVAIAAILKSLPYSYNLDLQDATPHLWRASRDVLSTLNVLAGAVGGLRANRDRMAKDALAGFVTGSDLAEYLTVRFGVPFRTAHKVVGRVVRRTVDEGLTWGPALKEIVESAAAEEGYSVKIPDDEFSSIVDPAEAIKRRSHVGMSGEGYDAMAADLEMKLRHALSWRDVVMEELKKSRSLLEERARAIMGGV</sequence>
<proteinExistence type="inferred from homology"/>
<dbReference type="Gene3D" id="1.20.200.10">
    <property type="entry name" value="Fumarase/aspartase (Central domain)"/>
    <property type="match status" value="1"/>
</dbReference>
<evidence type="ECO:0000256" key="2">
    <source>
        <dbReference type="NCBIfam" id="TIGR00838"/>
    </source>
</evidence>
<dbReference type="Gene3D" id="1.10.275.10">
    <property type="entry name" value="Fumarase/aspartase (N-terminal domain)"/>
    <property type="match status" value="1"/>
</dbReference>
<dbReference type="InterPro" id="IPR022761">
    <property type="entry name" value="Fumarate_lyase_N"/>
</dbReference>
<dbReference type="AlphaFoldDB" id="A0A4P2VC01"/>
<dbReference type="GeneID" id="55584081"/>
<dbReference type="PRINTS" id="PR00145">
    <property type="entry name" value="ARGSUCLYASE"/>
</dbReference>
<dbReference type="GO" id="GO:0042450">
    <property type="term" value="P:L-arginine biosynthetic process via ornithine"/>
    <property type="evidence" value="ECO:0007669"/>
    <property type="project" value="UniProtKB-UniRule"/>
</dbReference>